<evidence type="ECO:0000256" key="2">
    <source>
        <dbReference type="SAM" id="MobiDB-lite"/>
    </source>
</evidence>
<gene>
    <name evidence="3" type="ORF">BOX15_Mlig021127g1</name>
</gene>
<organism evidence="3 4">
    <name type="scientific">Macrostomum lignano</name>
    <dbReference type="NCBI Taxonomy" id="282301"/>
    <lineage>
        <taxon>Eukaryota</taxon>
        <taxon>Metazoa</taxon>
        <taxon>Spiralia</taxon>
        <taxon>Lophotrochozoa</taxon>
        <taxon>Platyhelminthes</taxon>
        <taxon>Rhabditophora</taxon>
        <taxon>Macrostomorpha</taxon>
        <taxon>Macrostomida</taxon>
        <taxon>Macrostomidae</taxon>
        <taxon>Macrostomum</taxon>
    </lineage>
</organism>
<feature type="repeat" description="WD" evidence="1">
    <location>
        <begin position="614"/>
        <end position="640"/>
    </location>
</feature>
<keyword evidence="1" id="KW-0853">WD repeat</keyword>
<dbReference type="SUPFAM" id="SSF101908">
    <property type="entry name" value="Putative isomerase YbhE"/>
    <property type="match status" value="1"/>
</dbReference>
<evidence type="ECO:0000256" key="1">
    <source>
        <dbReference type="PROSITE-ProRule" id="PRU00221"/>
    </source>
</evidence>
<reference evidence="3 4" key="1">
    <citation type="submission" date="2017-06" db="EMBL/GenBank/DDBJ databases">
        <title>A platform for efficient transgenesis in Macrostomum lignano, a flatworm model organism for stem cell research.</title>
        <authorList>
            <person name="Berezikov E."/>
        </authorList>
    </citation>
    <scope>NUCLEOTIDE SEQUENCE [LARGE SCALE GENOMIC DNA]</scope>
    <source>
        <strain evidence="3">DV1</strain>
        <tissue evidence="3">Whole organism</tissue>
    </source>
</reference>
<dbReference type="EMBL" id="NIVC01001569">
    <property type="protein sequence ID" value="PAA66311.1"/>
    <property type="molecule type" value="Genomic_DNA"/>
</dbReference>
<feature type="region of interest" description="Disordered" evidence="2">
    <location>
        <begin position="522"/>
        <end position="547"/>
    </location>
</feature>
<dbReference type="AlphaFoldDB" id="A0A267EXT5"/>
<dbReference type="PANTHER" id="PTHR44525:SF1">
    <property type="entry name" value="WD REPEAT-CONTAINING PROTEIN 27"/>
    <property type="match status" value="1"/>
</dbReference>
<accession>A0A267EXT5</accession>
<dbReference type="OrthoDB" id="20669at2759"/>
<dbReference type="STRING" id="282301.A0A267EXT5"/>
<dbReference type="InterPro" id="IPR001680">
    <property type="entry name" value="WD40_rpt"/>
</dbReference>
<feature type="non-terminal residue" evidence="3">
    <location>
        <position position="1"/>
    </location>
</feature>
<feature type="compositionally biased region" description="Low complexity" evidence="2">
    <location>
        <begin position="522"/>
        <end position="532"/>
    </location>
</feature>
<dbReference type="Proteomes" id="UP000215902">
    <property type="component" value="Unassembled WGS sequence"/>
</dbReference>
<comment type="caution">
    <text evidence="3">The sequence shown here is derived from an EMBL/GenBank/DDBJ whole genome shotgun (WGS) entry which is preliminary data.</text>
</comment>
<sequence>SGPPQLNNVSAFAANETCLCWCSPSDGQLKVHTHFFDRPHTPLQLIGHRRPIVCLALTNWVAPRLLASQAEDHVTLWDLDECADNDARGDPVEGRQRIATGARVANSLAFLSDARFLALVYTRRVLLLRLNSTVRDQDAAGIWLDGHSAQVNLAIDLPDDRLLTISDDRTFQLWRLGSGDDGIEDDEDKEGHHCAQLLHRSAVLGPAALTAAALAESDLLYLGSAAGRLTVVGLGDDGDYRELARSSLAAGQLEAAAAGSGPALSPESAAAVAALALTQSSNGFGLSWWCLLAVTALGVHLVNAASLQKLRFISFAEAVGSSGIRQFICERAVIVSSCTGLSRFSAQRHPENIDEAGDDTEDEVLSVFVADVKVVSSTDGGQVLSLSCCRSNEAVNGDSDLNTIGGFAATVPLNPGSPLAVAMPERANASKGTNSTSGSAARARETIFSSKTYGGLNRRGKIDSSQPVTFRNKIKSSGYGAAAPRQPPSRRRQAPQKLPLSSPARSSGTGSLHRLLRLLQPNSAQQQPQAPSRIAVTIRPTDAGTSPPVTRLRLLPLCRSRDAGLLLCCAANGTAALFEGANPGSAAMRERRQGPQLAGASFGAPLVAGDCSLNGDKVLTASSDGACRVWSLATGRQLLELGELRRASGQQPKCRPAELTHAQFYFLDKFLLLSQGNRIRLFACHLGDGSEKRDDVRTYSSAAGRCKEALSLSVPDCQQVTACGGLNSVHSYCILAACSDRVVRLFDLNSRQPGCLATYVEEAGSQLAAGPPAFTVLPGTGWTFLTAARGGTVKLWDLRTGSGPVAATLIRLSGSLRSGLSLRPCAGSSSYADDFACGTEDRRVAFFDARSLNRPVSTVSGFGDCVTAIDCRADGVCAVGTNDGCICLLD</sequence>
<name>A0A267EXT5_9PLAT</name>
<dbReference type="PANTHER" id="PTHR44525">
    <property type="entry name" value="WD REPEAT-CONTAINING PROTEIN 27"/>
    <property type="match status" value="1"/>
</dbReference>
<dbReference type="Gene3D" id="2.130.10.10">
    <property type="entry name" value="YVTN repeat-like/Quinoprotein amine dehydrogenase"/>
    <property type="match status" value="3"/>
</dbReference>
<dbReference type="SUPFAM" id="SSF50978">
    <property type="entry name" value="WD40 repeat-like"/>
    <property type="match status" value="1"/>
</dbReference>
<protein>
    <submittedName>
        <fullName evidence="3">Uncharacterized protein</fullName>
    </submittedName>
</protein>
<keyword evidence="4" id="KW-1185">Reference proteome</keyword>
<dbReference type="InterPro" id="IPR042411">
    <property type="entry name" value="WDR27"/>
</dbReference>
<evidence type="ECO:0000313" key="3">
    <source>
        <dbReference type="EMBL" id="PAA66311.1"/>
    </source>
</evidence>
<dbReference type="InterPro" id="IPR015943">
    <property type="entry name" value="WD40/YVTN_repeat-like_dom_sf"/>
</dbReference>
<dbReference type="PROSITE" id="PS50082">
    <property type="entry name" value="WD_REPEATS_2"/>
    <property type="match status" value="1"/>
</dbReference>
<dbReference type="InterPro" id="IPR036322">
    <property type="entry name" value="WD40_repeat_dom_sf"/>
</dbReference>
<dbReference type="SMART" id="SM00320">
    <property type="entry name" value="WD40"/>
    <property type="match status" value="5"/>
</dbReference>
<feature type="region of interest" description="Disordered" evidence="2">
    <location>
        <begin position="452"/>
        <end position="510"/>
    </location>
</feature>
<proteinExistence type="predicted"/>
<evidence type="ECO:0000313" key="4">
    <source>
        <dbReference type="Proteomes" id="UP000215902"/>
    </source>
</evidence>